<dbReference type="InterPro" id="IPR011990">
    <property type="entry name" value="TPR-like_helical_dom_sf"/>
</dbReference>
<feature type="chain" id="PRO_5043970046" description="Tetratricopeptide repeat protein" evidence="2">
    <location>
        <begin position="28"/>
        <end position="431"/>
    </location>
</feature>
<evidence type="ECO:0000313" key="3">
    <source>
        <dbReference type="EMBL" id="MDN7123394.1"/>
    </source>
</evidence>
<proteinExistence type="predicted"/>
<dbReference type="GO" id="GO:0000127">
    <property type="term" value="C:transcription factor TFIIIC complex"/>
    <property type="evidence" value="ECO:0007669"/>
    <property type="project" value="TreeGrafter"/>
</dbReference>
<organism evidence="3 4">
    <name type="scientific">Pseudidiomarina terrestris</name>
    <dbReference type="NCBI Taxonomy" id="2820060"/>
    <lineage>
        <taxon>Bacteria</taxon>
        <taxon>Pseudomonadati</taxon>
        <taxon>Pseudomonadota</taxon>
        <taxon>Gammaproteobacteria</taxon>
        <taxon>Alteromonadales</taxon>
        <taxon>Idiomarinaceae</taxon>
        <taxon>Pseudidiomarina</taxon>
    </lineage>
</organism>
<dbReference type="InterPro" id="IPR019734">
    <property type="entry name" value="TPR_rpt"/>
</dbReference>
<gene>
    <name evidence="3" type="ORF">J6I90_00695</name>
</gene>
<name>A0AAW7QYL5_9GAMM</name>
<dbReference type="SMART" id="SM00028">
    <property type="entry name" value="TPR"/>
    <property type="match status" value="7"/>
</dbReference>
<feature type="repeat" description="TPR" evidence="1">
    <location>
        <begin position="342"/>
        <end position="375"/>
    </location>
</feature>
<protein>
    <recommendedName>
        <fullName evidence="5">Tetratricopeptide repeat protein</fullName>
    </recommendedName>
</protein>
<dbReference type="Gene3D" id="1.25.40.10">
    <property type="entry name" value="Tetratricopeptide repeat domain"/>
    <property type="match status" value="2"/>
</dbReference>
<keyword evidence="2" id="KW-0732">Signal</keyword>
<comment type="caution">
    <text evidence="3">The sequence shown here is derived from an EMBL/GenBank/DDBJ whole genome shotgun (WGS) entry which is preliminary data.</text>
</comment>
<evidence type="ECO:0008006" key="5">
    <source>
        <dbReference type="Google" id="ProtNLM"/>
    </source>
</evidence>
<dbReference type="PANTHER" id="PTHR23082">
    <property type="entry name" value="TRANSCRIPTION INITIATION FACTOR IIIC TFIIIC , POLYPEPTIDE 3-RELATED"/>
    <property type="match status" value="1"/>
</dbReference>
<accession>A0AAW7QYL5</accession>
<evidence type="ECO:0000256" key="2">
    <source>
        <dbReference type="SAM" id="SignalP"/>
    </source>
</evidence>
<evidence type="ECO:0000313" key="4">
    <source>
        <dbReference type="Proteomes" id="UP001169492"/>
    </source>
</evidence>
<evidence type="ECO:0000256" key="1">
    <source>
        <dbReference type="PROSITE-ProRule" id="PRU00339"/>
    </source>
</evidence>
<dbReference type="SUPFAM" id="SSF48452">
    <property type="entry name" value="TPR-like"/>
    <property type="match status" value="2"/>
</dbReference>
<dbReference type="AlphaFoldDB" id="A0AAW7QYL5"/>
<dbReference type="InterPro" id="IPR039340">
    <property type="entry name" value="Tfc4/TFIIIC-102/Sfc4"/>
</dbReference>
<dbReference type="GO" id="GO:0006383">
    <property type="term" value="P:transcription by RNA polymerase III"/>
    <property type="evidence" value="ECO:0007669"/>
    <property type="project" value="InterPro"/>
</dbReference>
<dbReference type="EMBL" id="JAGGJB010000001">
    <property type="protein sequence ID" value="MDN7123394.1"/>
    <property type="molecule type" value="Genomic_DNA"/>
</dbReference>
<dbReference type="Proteomes" id="UP001169492">
    <property type="component" value="Unassembled WGS sequence"/>
</dbReference>
<sequence>MHKKLTMLISASVLCGALVAGSPAASAQDVNYNLPSPEVVEQRKASRSNRTVSERFGRRIMEAFELYSEEEDILGAIAVLEELSPRDEYDKAYVDRFLGNLYAANNQIEAAMQRTSAAAEANVLGWNDQAAALKLAADISLQLENYRDALKYYDRWLQFTGDPDPDVFLRIANAFYELKQFDKIIRPADLAIQHYEETNKNPYVLKIASYYERKMYSDAIDVLETGLEQLPTESVWWSQLGMMYMLEEKIDKALQTLEVAYLAGYLDKESQIKAVIQLYGNNGIPYDAARLMVKHLEAGDVEKTARHYYSAASNYEMAREYALAADMYEFAAQLEDNVSTRADYYRRKGTAHLRAEEYQQAADAYLKAIDLGYEEPGKIYMSLTEAYFYQNKFSQALKYVLEAQEYSDQRRNARSWESYIRSKASNLGISL</sequence>
<dbReference type="PROSITE" id="PS50005">
    <property type="entry name" value="TPR"/>
    <property type="match status" value="1"/>
</dbReference>
<feature type="signal peptide" evidence="2">
    <location>
        <begin position="1"/>
        <end position="27"/>
    </location>
</feature>
<dbReference type="PANTHER" id="PTHR23082:SF0">
    <property type="entry name" value="GENERAL TRANSCRIPTION FACTOR 3C POLYPEPTIDE 3"/>
    <property type="match status" value="1"/>
</dbReference>
<keyword evidence="1" id="KW-0802">TPR repeat</keyword>
<reference evidence="3 4" key="1">
    <citation type="submission" date="2021-03" db="EMBL/GenBank/DDBJ databases">
        <title>Pseudidiomarina terrestris, a new bacterium isolated from saline soil.</title>
        <authorList>
            <person name="Galisteo C."/>
            <person name="De La Haba R."/>
            <person name="Sanchez-Porro C."/>
            <person name="Ventosa A."/>
        </authorList>
    </citation>
    <scope>NUCLEOTIDE SEQUENCE [LARGE SCALE GENOMIC DNA]</scope>
    <source>
        <strain evidence="3 4">1APP75-32.1</strain>
    </source>
</reference>